<dbReference type="Proteomes" id="UP001216139">
    <property type="component" value="Chromosome"/>
</dbReference>
<dbReference type="Gene3D" id="1.10.287.1040">
    <property type="entry name" value="Exonuclease VII, small subunit"/>
    <property type="match status" value="1"/>
</dbReference>
<gene>
    <name evidence="7" type="primary">xseB</name>
    <name evidence="7" type="ORF">PQO05_09975</name>
</gene>
<keyword evidence="3" id="KW-0540">Nuclease</keyword>
<evidence type="ECO:0000256" key="6">
    <source>
        <dbReference type="NCBIfam" id="TIGR01280"/>
    </source>
</evidence>
<keyword evidence="2" id="KW-0963">Cytoplasm</keyword>
<evidence type="ECO:0000256" key="4">
    <source>
        <dbReference type="ARBA" id="ARBA00022801"/>
    </source>
</evidence>
<dbReference type="Pfam" id="PF02609">
    <property type="entry name" value="Exonuc_VII_S"/>
    <property type="match status" value="1"/>
</dbReference>
<dbReference type="NCBIfam" id="TIGR01280">
    <property type="entry name" value="xseB"/>
    <property type="match status" value="1"/>
</dbReference>
<evidence type="ECO:0000256" key="2">
    <source>
        <dbReference type="ARBA" id="ARBA00022490"/>
    </source>
</evidence>
<dbReference type="GO" id="GO:0008855">
    <property type="term" value="F:exodeoxyribonuclease VII activity"/>
    <property type="evidence" value="ECO:0007669"/>
    <property type="project" value="UniProtKB-EC"/>
</dbReference>
<dbReference type="EC" id="3.1.11.6" evidence="6"/>
<dbReference type="SUPFAM" id="SSF116842">
    <property type="entry name" value="XseB-like"/>
    <property type="match status" value="1"/>
</dbReference>
<evidence type="ECO:0000256" key="3">
    <source>
        <dbReference type="ARBA" id="ARBA00022722"/>
    </source>
</evidence>
<reference evidence="7 8" key="1">
    <citation type="submission" date="2023-02" db="EMBL/GenBank/DDBJ databases">
        <title>Genome sequence of Mucilaginibacter jinjuensis strain KACC 16571.</title>
        <authorList>
            <person name="Kim S."/>
            <person name="Heo J."/>
            <person name="Kwon S.-W."/>
        </authorList>
    </citation>
    <scope>NUCLEOTIDE SEQUENCE [LARGE SCALE GENOMIC DNA]</scope>
    <source>
        <strain evidence="7 8">KACC 16571</strain>
    </source>
</reference>
<dbReference type="EMBL" id="CP117167">
    <property type="protein sequence ID" value="WCT14260.1"/>
    <property type="molecule type" value="Genomic_DNA"/>
</dbReference>
<evidence type="ECO:0000256" key="5">
    <source>
        <dbReference type="ARBA" id="ARBA00022839"/>
    </source>
</evidence>
<dbReference type="InterPro" id="IPR003761">
    <property type="entry name" value="Exonuc_VII_S"/>
</dbReference>
<keyword evidence="4 7" id="KW-0378">Hydrolase</keyword>
<dbReference type="RefSeq" id="WP_273632636.1">
    <property type="nucleotide sequence ID" value="NZ_CP117167.1"/>
</dbReference>
<sequence length="69" mass="7903">MTEETLTYEKAYAELRDIAEAMESETISVDELAEKVKRGAFLVNFCKAKLQTTETDVNKIIEQMEQKAK</sequence>
<evidence type="ECO:0000313" key="8">
    <source>
        <dbReference type="Proteomes" id="UP001216139"/>
    </source>
</evidence>
<evidence type="ECO:0000313" key="7">
    <source>
        <dbReference type="EMBL" id="WCT14260.1"/>
    </source>
</evidence>
<comment type="similarity">
    <text evidence="1">Belongs to the XseB family.</text>
</comment>
<evidence type="ECO:0000256" key="1">
    <source>
        <dbReference type="ARBA" id="ARBA00009998"/>
    </source>
</evidence>
<keyword evidence="5" id="KW-0269">Exonuclease</keyword>
<name>A0ABY7TDX9_9SPHI</name>
<keyword evidence="8" id="KW-1185">Reference proteome</keyword>
<organism evidence="7 8">
    <name type="scientific">Mucilaginibacter jinjuensis</name>
    <dbReference type="NCBI Taxonomy" id="1176721"/>
    <lineage>
        <taxon>Bacteria</taxon>
        <taxon>Pseudomonadati</taxon>
        <taxon>Bacteroidota</taxon>
        <taxon>Sphingobacteriia</taxon>
        <taxon>Sphingobacteriales</taxon>
        <taxon>Sphingobacteriaceae</taxon>
        <taxon>Mucilaginibacter</taxon>
    </lineage>
</organism>
<accession>A0ABY7TDX9</accession>
<protein>
    <recommendedName>
        <fullName evidence="6">Exodeoxyribonuclease VII small subunit</fullName>
        <ecNumber evidence="6">3.1.11.6</ecNumber>
    </recommendedName>
</protein>
<dbReference type="InterPro" id="IPR037004">
    <property type="entry name" value="Exonuc_VII_ssu_sf"/>
</dbReference>
<proteinExistence type="inferred from homology"/>